<dbReference type="SUPFAM" id="SSF101148">
    <property type="entry name" value="Plant invertase/pectin methylesterase inhibitor"/>
    <property type="match status" value="1"/>
</dbReference>
<keyword evidence="1" id="KW-0732">Signal</keyword>
<dbReference type="InterPro" id="IPR051955">
    <property type="entry name" value="PME_Inhibitor"/>
</dbReference>
<reference evidence="4" key="2">
    <citation type="journal article" date="2024" name="Plant">
        <title>Genomic evolution and insights into agronomic trait innovations of Sesamum species.</title>
        <authorList>
            <person name="Miao H."/>
            <person name="Wang L."/>
            <person name="Qu L."/>
            <person name="Liu H."/>
            <person name="Sun Y."/>
            <person name="Le M."/>
            <person name="Wang Q."/>
            <person name="Wei S."/>
            <person name="Zheng Y."/>
            <person name="Lin W."/>
            <person name="Duan Y."/>
            <person name="Cao H."/>
            <person name="Xiong S."/>
            <person name="Wang X."/>
            <person name="Wei L."/>
            <person name="Li C."/>
            <person name="Ma Q."/>
            <person name="Ju M."/>
            <person name="Zhao R."/>
            <person name="Li G."/>
            <person name="Mu C."/>
            <person name="Tian Q."/>
            <person name="Mei H."/>
            <person name="Zhang T."/>
            <person name="Gao T."/>
            <person name="Zhang H."/>
        </authorList>
    </citation>
    <scope>NUCLEOTIDE SEQUENCE</scope>
    <source>
        <strain evidence="4">3651</strain>
    </source>
</reference>
<dbReference type="Proteomes" id="UP001293254">
    <property type="component" value="Unassembled WGS sequence"/>
</dbReference>
<dbReference type="EMBL" id="JACGWO010000005">
    <property type="protein sequence ID" value="KAK4427925.1"/>
    <property type="molecule type" value="Genomic_DNA"/>
</dbReference>
<organism evidence="4 5">
    <name type="scientific">Sesamum alatum</name>
    <dbReference type="NCBI Taxonomy" id="300844"/>
    <lineage>
        <taxon>Eukaryota</taxon>
        <taxon>Viridiplantae</taxon>
        <taxon>Streptophyta</taxon>
        <taxon>Embryophyta</taxon>
        <taxon>Tracheophyta</taxon>
        <taxon>Spermatophyta</taxon>
        <taxon>Magnoliopsida</taxon>
        <taxon>eudicotyledons</taxon>
        <taxon>Gunneridae</taxon>
        <taxon>Pentapetalae</taxon>
        <taxon>asterids</taxon>
        <taxon>lamiids</taxon>
        <taxon>Lamiales</taxon>
        <taxon>Pedaliaceae</taxon>
        <taxon>Sesamum</taxon>
    </lineage>
</organism>
<keyword evidence="2" id="KW-0812">Transmembrane</keyword>
<sequence length="270" mass="30884">MEDQSSRQKRKQLFILLLIILFTLIIVAIISIFTVLKHRTESNSLSFRPIAAIHSVCRFTRYYQTCVNSLSPLKSYGHKIHASYVFKLFISAALFEFYSIGTLPQKLGSKIENQNIELVLTDCGKLFTDTVSQLNRSLIMIENYLGPDEEILAFNEVMMRELRNLTAQATNNVDRCLDGLVAEGATPPEIAKMRLRTEKAKMYMLNSLAILEKKDVIKEMFDPSVQSILASFILARENDVLTIALFCSQYLVLVFLFCSLMRVFLSRTRK</sequence>
<dbReference type="SMART" id="SM00856">
    <property type="entry name" value="PMEI"/>
    <property type="match status" value="1"/>
</dbReference>
<accession>A0AAE2CMT8</accession>
<dbReference type="Gene3D" id="1.20.140.40">
    <property type="entry name" value="Invertase/pectin methylesterase inhibitor family protein"/>
    <property type="match status" value="1"/>
</dbReference>
<feature type="transmembrane region" description="Helical" evidence="2">
    <location>
        <begin position="240"/>
        <end position="265"/>
    </location>
</feature>
<evidence type="ECO:0000313" key="5">
    <source>
        <dbReference type="Proteomes" id="UP001293254"/>
    </source>
</evidence>
<comment type="caution">
    <text evidence="4">The sequence shown here is derived from an EMBL/GenBank/DDBJ whole genome shotgun (WGS) entry which is preliminary data.</text>
</comment>
<keyword evidence="2" id="KW-0472">Membrane</keyword>
<feature type="domain" description="Pectinesterase inhibitor" evidence="3">
    <location>
        <begin position="48"/>
        <end position="210"/>
    </location>
</feature>
<protein>
    <recommendedName>
        <fullName evidence="3">Pectinesterase inhibitor domain-containing protein</fullName>
    </recommendedName>
</protein>
<dbReference type="InterPro" id="IPR035513">
    <property type="entry name" value="Invertase/methylesterase_inhib"/>
</dbReference>
<evidence type="ECO:0000256" key="2">
    <source>
        <dbReference type="SAM" id="Phobius"/>
    </source>
</evidence>
<dbReference type="NCBIfam" id="TIGR01614">
    <property type="entry name" value="PME_inhib"/>
    <property type="match status" value="1"/>
</dbReference>
<proteinExistence type="predicted"/>
<evidence type="ECO:0000256" key="1">
    <source>
        <dbReference type="ARBA" id="ARBA00022729"/>
    </source>
</evidence>
<evidence type="ECO:0000259" key="3">
    <source>
        <dbReference type="SMART" id="SM00856"/>
    </source>
</evidence>
<name>A0AAE2CMT8_9LAMI</name>
<dbReference type="PANTHER" id="PTHR31080">
    <property type="entry name" value="PECTINESTERASE INHIBITOR-LIKE"/>
    <property type="match status" value="1"/>
</dbReference>
<dbReference type="PANTHER" id="PTHR31080:SF303">
    <property type="entry name" value="PECTINESTERASE 1-LIKE"/>
    <property type="match status" value="1"/>
</dbReference>
<reference evidence="4" key="1">
    <citation type="submission" date="2020-06" db="EMBL/GenBank/DDBJ databases">
        <authorList>
            <person name="Li T."/>
            <person name="Hu X."/>
            <person name="Zhang T."/>
            <person name="Song X."/>
            <person name="Zhang H."/>
            <person name="Dai N."/>
            <person name="Sheng W."/>
            <person name="Hou X."/>
            <person name="Wei L."/>
        </authorList>
    </citation>
    <scope>NUCLEOTIDE SEQUENCE</scope>
    <source>
        <strain evidence="4">3651</strain>
        <tissue evidence="4">Leaf</tissue>
    </source>
</reference>
<dbReference type="GO" id="GO:0004857">
    <property type="term" value="F:enzyme inhibitor activity"/>
    <property type="evidence" value="ECO:0007669"/>
    <property type="project" value="InterPro"/>
</dbReference>
<dbReference type="InterPro" id="IPR006501">
    <property type="entry name" value="Pectinesterase_inhib_dom"/>
</dbReference>
<feature type="transmembrane region" description="Helical" evidence="2">
    <location>
        <begin position="12"/>
        <end position="36"/>
    </location>
</feature>
<gene>
    <name evidence="4" type="ORF">Salat_1561500</name>
</gene>
<dbReference type="AlphaFoldDB" id="A0AAE2CMT8"/>
<dbReference type="Pfam" id="PF04043">
    <property type="entry name" value="PMEI"/>
    <property type="match status" value="1"/>
</dbReference>
<evidence type="ECO:0000313" key="4">
    <source>
        <dbReference type="EMBL" id="KAK4427925.1"/>
    </source>
</evidence>
<keyword evidence="2" id="KW-1133">Transmembrane helix</keyword>
<keyword evidence="5" id="KW-1185">Reference proteome</keyword>